<dbReference type="EMBL" id="CP000386">
    <property type="protein sequence ID" value="ABG05474.1"/>
    <property type="molecule type" value="Genomic_DNA"/>
</dbReference>
<dbReference type="GO" id="GO:0006099">
    <property type="term" value="P:tricarboxylic acid cycle"/>
    <property type="evidence" value="ECO:0007669"/>
    <property type="project" value="UniProtKB-UniPathway"/>
</dbReference>
<dbReference type="KEGG" id="rxy:Rxyl_2557"/>
<sequence length="391" mass="41507">MKGAAHARSEREPGVEVSGGAAFAPGLEGVVATRTRLSMVDGAAGRLVIAGFPVEELAGRASFEETLYLLWNGVLPDAGRLEGLRGDLAARRALPEAAGEVLEAAVAGGAAPIDALRMAAGTLAPSGNDRDDALTSVAAFPTIVAACWRLSQGREPVEPDPGLSHAANYLYMLSGEVPGEERVRALETYLNTVSDHGMNASTFAARVISSTGSDLISAVVGAIGALKGPLHGGAPGPALDVVFEIGEPGRAEGVLRERLDRGERLMGFGHRVYKVRDPRADVLAGAAERLYASDADEELYRLALEVERTALRLLEEYKPGRNLDTNVEFYTALLLHGLGLPTGLFTPTFAVGRVAGWTAHCLEQRETGRLIRPQSEYVGPEARKWVPLEER</sequence>
<keyword evidence="8" id="KW-0012">Acyltransferase</keyword>
<organism evidence="8 9">
    <name type="scientific">Rubrobacter xylanophilus (strain DSM 9941 / JCM 11954 / NBRC 16129 / PRD-1)</name>
    <dbReference type="NCBI Taxonomy" id="266117"/>
    <lineage>
        <taxon>Bacteria</taxon>
        <taxon>Bacillati</taxon>
        <taxon>Actinomycetota</taxon>
        <taxon>Rubrobacteria</taxon>
        <taxon>Rubrobacterales</taxon>
        <taxon>Rubrobacteraceae</taxon>
        <taxon>Rubrobacter</taxon>
    </lineage>
</organism>
<dbReference type="PANTHER" id="PTHR11739:SF23">
    <property type="entry name" value="CITRATE SYNTHASE 2-RELATED"/>
    <property type="match status" value="1"/>
</dbReference>
<reference evidence="8 9" key="1">
    <citation type="submission" date="2006-06" db="EMBL/GenBank/DDBJ databases">
        <title>Complete sequence of Rubrobacter xylanophilus DSM 9941.</title>
        <authorList>
            <consortium name="US DOE Joint Genome Institute"/>
            <person name="Copeland A."/>
            <person name="Lucas S."/>
            <person name="Lapidus A."/>
            <person name="Barry K."/>
            <person name="Detter J.C."/>
            <person name="Glavina del Rio T."/>
            <person name="Hammon N."/>
            <person name="Israni S."/>
            <person name="Dalin E."/>
            <person name="Tice H."/>
            <person name="Pitluck S."/>
            <person name="Munk A.C."/>
            <person name="Brettin T."/>
            <person name="Bruce D."/>
            <person name="Han C."/>
            <person name="Tapia R."/>
            <person name="Gilna P."/>
            <person name="Schmutz J."/>
            <person name="Larimer F."/>
            <person name="Land M."/>
            <person name="Hauser L."/>
            <person name="Kyrpides N."/>
            <person name="Lykidis A."/>
            <person name="da Costa M.S."/>
            <person name="Rainey F.A."/>
            <person name="Empadinhas N."/>
            <person name="Jolivet E."/>
            <person name="Battista J.R."/>
            <person name="Richardson P."/>
        </authorList>
    </citation>
    <scope>NUCLEOTIDE SEQUENCE [LARGE SCALE GENOMIC DNA]</scope>
    <source>
        <strain evidence="9">DSM 9941 / NBRC 16129 / PRD-1</strain>
    </source>
</reference>
<dbReference type="InterPro" id="IPR024176">
    <property type="entry name" value="Citrate_synthase_bac-typ"/>
</dbReference>
<evidence type="ECO:0000313" key="8">
    <source>
        <dbReference type="EMBL" id="ABG05474.1"/>
    </source>
</evidence>
<dbReference type="Gene3D" id="1.10.230.10">
    <property type="entry name" value="Cytochrome P450-Terp, domain 2"/>
    <property type="match status" value="1"/>
</dbReference>
<dbReference type="PANTHER" id="PTHR11739">
    <property type="entry name" value="CITRATE SYNTHASE"/>
    <property type="match status" value="1"/>
</dbReference>
<dbReference type="Pfam" id="PF00285">
    <property type="entry name" value="Citrate_synt"/>
    <property type="match status" value="1"/>
</dbReference>
<dbReference type="eggNOG" id="COG0372">
    <property type="taxonomic scope" value="Bacteria"/>
</dbReference>
<dbReference type="InterPro" id="IPR036969">
    <property type="entry name" value="Citrate_synthase_sf"/>
</dbReference>
<name>Q1AT04_RUBXD</name>
<feature type="active site" evidence="6">
    <location>
        <position position="328"/>
    </location>
</feature>
<dbReference type="CDD" id="cd06109">
    <property type="entry name" value="BsCS-I_like"/>
    <property type="match status" value="1"/>
</dbReference>
<dbReference type="InterPro" id="IPR019810">
    <property type="entry name" value="Citrate_synthase_AS"/>
</dbReference>
<evidence type="ECO:0000256" key="4">
    <source>
        <dbReference type="ARBA" id="ARBA00049288"/>
    </source>
</evidence>
<accession>Q1AT04</accession>
<evidence type="ECO:0000256" key="3">
    <source>
        <dbReference type="ARBA" id="ARBA00022679"/>
    </source>
</evidence>
<evidence type="ECO:0000256" key="7">
    <source>
        <dbReference type="RuleBase" id="RU003406"/>
    </source>
</evidence>
<dbReference type="InterPro" id="IPR016142">
    <property type="entry name" value="Citrate_synth-like_lrg_a-sub"/>
</dbReference>
<dbReference type="Gene3D" id="1.10.580.10">
    <property type="entry name" value="Citrate Synthase, domain 1"/>
    <property type="match status" value="1"/>
</dbReference>
<comment type="similarity">
    <text evidence="2 5 7">Belongs to the citrate synthase family.</text>
</comment>
<comment type="pathway">
    <text evidence="1">Carbohydrate metabolism; tricarboxylic acid cycle.</text>
</comment>
<dbReference type="STRING" id="266117.Rxyl_2557"/>
<feature type="active site" evidence="6">
    <location>
        <position position="270"/>
    </location>
</feature>
<dbReference type="PRINTS" id="PR00143">
    <property type="entry name" value="CITRTSNTHASE"/>
</dbReference>
<dbReference type="PhylomeDB" id="Q1AT04"/>
<protein>
    <recommendedName>
        <fullName evidence="5">Citrate synthase</fullName>
    </recommendedName>
</protein>
<dbReference type="GO" id="GO:0005829">
    <property type="term" value="C:cytosol"/>
    <property type="evidence" value="ECO:0007669"/>
    <property type="project" value="TreeGrafter"/>
</dbReference>
<evidence type="ECO:0000256" key="5">
    <source>
        <dbReference type="PIRNR" id="PIRNR001369"/>
    </source>
</evidence>
<dbReference type="Proteomes" id="UP000006637">
    <property type="component" value="Chromosome"/>
</dbReference>
<proteinExistence type="inferred from homology"/>
<dbReference type="PROSITE" id="PS00480">
    <property type="entry name" value="CITRATE_SYNTHASE"/>
    <property type="match status" value="1"/>
</dbReference>
<dbReference type="GO" id="GO:0036440">
    <property type="term" value="F:citrate synthase activity"/>
    <property type="evidence" value="ECO:0007669"/>
    <property type="project" value="UniProtKB-EC"/>
</dbReference>
<dbReference type="GO" id="GO:0005975">
    <property type="term" value="P:carbohydrate metabolic process"/>
    <property type="evidence" value="ECO:0007669"/>
    <property type="project" value="TreeGrafter"/>
</dbReference>
<dbReference type="RefSeq" id="WP_011565483.1">
    <property type="nucleotide sequence ID" value="NC_008148.1"/>
</dbReference>
<dbReference type="PIRSF" id="PIRSF001369">
    <property type="entry name" value="Citrate_synth"/>
    <property type="match status" value="1"/>
</dbReference>
<dbReference type="AlphaFoldDB" id="Q1AT04"/>
<dbReference type="OrthoDB" id="9800864at2"/>
<evidence type="ECO:0000256" key="6">
    <source>
        <dbReference type="PIRSR" id="PIRSR001369-1"/>
    </source>
</evidence>
<dbReference type="HOGENOM" id="CLU_025068_2_1_11"/>
<keyword evidence="9" id="KW-1185">Reference proteome</keyword>
<evidence type="ECO:0000256" key="2">
    <source>
        <dbReference type="ARBA" id="ARBA00010566"/>
    </source>
</evidence>
<dbReference type="UniPathway" id="UPA00223"/>
<comment type="catalytic activity">
    <reaction evidence="4">
        <text>oxaloacetate + acetyl-CoA + H2O = citrate + CoA + H(+)</text>
        <dbReference type="Rhea" id="RHEA:16845"/>
        <dbReference type="ChEBI" id="CHEBI:15377"/>
        <dbReference type="ChEBI" id="CHEBI:15378"/>
        <dbReference type="ChEBI" id="CHEBI:16452"/>
        <dbReference type="ChEBI" id="CHEBI:16947"/>
        <dbReference type="ChEBI" id="CHEBI:57287"/>
        <dbReference type="ChEBI" id="CHEBI:57288"/>
        <dbReference type="EC" id="2.3.3.16"/>
    </reaction>
</comment>
<dbReference type="InterPro" id="IPR016143">
    <property type="entry name" value="Citrate_synth-like_sm_a-sub"/>
</dbReference>
<evidence type="ECO:0000256" key="1">
    <source>
        <dbReference type="ARBA" id="ARBA00005163"/>
    </source>
</evidence>
<keyword evidence="3 5" id="KW-0808">Transferase</keyword>
<dbReference type="NCBIfam" id="NF009005">
    <property type="entry name" value="PRK12350.1"/>
    <property type="match status" value="1"/>
</dbReference>
<gene>
    <name evidence="8" type="ordered locus">Rxyl_2557</name>
</gene>
<evidence type="ECO:0000313" key="9">
    <source>
        <dbReference type="Proteomes" id="UP000006637"/>
    </source>
</evidence>
<dbReference type="SUPFAM" id="SSF48256">
    <property type="entry name" value="Citrate synthase"/>
    <property type="match status" value="1"/>
</dbReference>
<dbReference type="InterPro" id="IPR002020">
    <property type="entry name" value="Citrate_synthase"/>
</dbReference>